<dbReference type="Proteomes" id="UP000805193">
    <property type="component" value="Unassembled WGS sequence"/>
</dbReference>
<protein>
    <submittedName>
        <fullName evidence="1">Uncharacterized protein</fullName>
    </submittedName>
</protein>
<gene>
    <name evidence="1" type="ORF">HPB47_000337</name>
</gene>
<comment type="caution">
    <text evidence="1">The sequence shown here is derived from an EMBL/GenBank/DDBJ whole genome shotgun (WGS) entry which is preliminary data.</text>
</comment>
<reference evidence="1 2" key="1">
    <citation type="journal article" date="2020" name="Cell">
        <title>Large-Scale Comparative Analyses of Tick Genomes Elucidate Their Genetic Diversity and Vector Capacities.</title>
        <authorList>
            <consortium name="Tick Genome and Microbiome Consortium (TIGMIC)"/>
            <person name="Jia N."/>
            <person name="Wang J."/>
            <person name="Shi W."/>
            <person name="Du L."/>
            <person name="Sun Y."/>
            <person name="Zhan W."/>
            <person name="Jiang J.F."/>
            <person name="Wang Q."/>
            <person name="Zhang B."/>
            <person name="Ji P."/>
            <person name="Bell-Sakyi L."/>
            <person name="Cui X.M."/>
            <person name="Yuan T.T."/>
            <person name="Jiang B.G."/>
            <person name="Yang W.F."/>
            <person name="Lam T.T."/>
            <person name="Chang Q.C."/>
            <person name="Ding S.J."/>
            <person name="Wang X.J."/>
            <person name="Zhu J.G."/>
            <person name="Ruan X.D."/>
            <person name="Zhao L."/>
            <person name="Wei J.T."/>
            <person name="Ye R.Z."/>
            <person name="Que T.C."/>
            <person name="Du C.H."/>
            <person name="Zhou Y.H."/>
            <person name="Cheng J.X."/>
            <person name="Dai P.F."/>
            <person name="Guo W.B."/>
            <person name="Han X.H."/>
            <person name="Huang E.J."/>
            <person name="Li L.F."/>
            <person name="Wei W."/>
            <person name="Gao Y.C."/>
            <person name="Liu J.Z."/>
            <person name="Shao H.Z."/>
            <person name="Wang X."/>
            <person name="Wang C.C."/>
            <person name="Yang T.C."/>
            <person name="Huo Q.B."/>
            <person name="Li W."/>
            <person name="Chen H.Y."/>
            <person name="Chen S.E."/>
            <person name="Zhou L.G."/>
            <person name="Ni X.B."/>
            <person name="Tian J.H."/>
            <person name="Sheng Y."/>
            <person name="Liu T."/>
            <person name="Pan Y.S."/>
            <person name="Xia L.Y."/>
            <person name="Li J."/>
            <person name="Zhao F."/>
            <person name="Cao W.C."/>
        </authorList>
    </citation>
    <scope>NUCLEOTIDE SEQUENCE [LARGE SCALE GENOMIC DNA]</scope>
    <source>
        <strain evidence="1">Iper-2018</strain>
    </source>
</reference>
<keyword evidence="2" id="KW-1185">Reference proteome</keyword>
<sequence length="119" mass="13454">MSGLLQHPSMHMYSSLKTKIAPVTFCGNTLGSQLLMEARGGIPETSRVTLINKRFWESLRFLPNSAEPKATLRQQIQKFIHNVPGKSEKVQKAVKIKIFGEHPIQGIYIYPNYEGEDNP</sequence>
<accession>A0AC60PSF0</accession>
<evidence type="ECO:0000313" key="1">
    <source>
        <dbReference type="EMBL" id="KAG0423899.1"/>
    </source>
</evidence>
<dbReference type="EMBL" id="JABSTQ010010042">
    <property type="protein sequence ID" value="KAG0423899.1"/>
    <property type="molecule type" value="Genomic_DNA"/>
</dbReference>
<name>A0AC60PSF0_IXOPE</name>
<organism evidence="1 2">
    <name type="scientific">Ixodes persulcatus</name>
    <name type="common">Taiga tick</name>
    <dbReference type="NCBI Taxonomy" id="34615"/>
    <lineage>
        <taxon>Eukaryota</taxon>
        <taxon>Metazoa</taxon>
        <taxon>Ecdysozoa</taxon>
        <taxon>Arthropoda</taxon>
        <taxon>Chelicerata</taxon>
        <taxon>Arachnida</taxon>
        <taxon>Acari</taxon>
        <taxon>Parasitiformes</taxon>
        <taxon>Ixodida</taxon>
        <taxon>Ixodoidea</taxon>
        <taxon>Ixodidae</taxon>
        <taxon>Ixodinae</taxon>
        <taxon>Ixodes</taxon>
    </lineage>
</organism>
<proteinExistence type="predicted"/>
<evidence type="ECO:0000313" key="2">
    <source>
        <dbReference type="Proteomes" id="UP000805193"/>
    </source>
</evidence>